<dbReference type="AlphaFoldDB" id="A0A378LF81"/>
<dbReference type="SUPFAM" id="SSF110296">
    <property type="entry name" value="Oligoxyloglucan reducing end-specific cellobiohydrolase"/>
    <property type="match status" value="1"/>
</dbReference>
<gene>
    <name evidence="2" type="ORF">Lstg_0910</name>
    <name evidence="3" type="ORF">NCTC11991_01334</name>
</gene>
<keyword evidence="4" id="KW-1185">Reference proteome</keyword>
<dbReference type="CDD" id="cd15482">
    <property type="entry name" value="Sialidase_non-viral"/>
    <property type="match status" value="1"/>
</dbReference>
<dbReference type="OrthoDB" id="5654229at2"/>
<feature type="signal peptide" evidence="1">
    <location>
        <begin position="1"/>
        <end position="22"/>
    </location>
</feature>
<evidence type="ECO:0000256" key="1">
    <source>
        <dbReference type="SAM" id="SignalP"/>
    </source>
</evidence>
<feature type="chain" id="PRO_5016680815" evidence="1">
    <location>
        <begin position="23"/>
        <end position="520"/>
    </location>
</feature>
<dbReference type="EMBL" id="UGOY01000001">
    <property type="protein sequence ID" value="STY22741.1"/>
    <property type="molecule type" value="Genomic_DNA"/>
</dbReference>
<organism evidence="3 5">
    <name type="scientific">Legionella steigerwaltii</name>
    <dbReference type="NCBI Taxonomy" id="460"/>
    <lineage>
        <taxon>Bacteria</taxon>
        <taxon>Pseudomonadati</taxon>
        <taxon>Pseudomonadota</taxon>
        <taxon>Gammaproteobacteria</taxon>
        <taxon>Legionellales</taxon>
        <taxon>Legionellaceae</taxon>
        <taxon>Legionella</taxon>
    </lineage>
</organism>
<dbReference type="Proteomes" id="UP000255110">
    <property type="component" value="Unassembled WGS sequence"/>
</dbReference>
<reference evidence="3 5" key="2">
    <citation type="submission" date="2018-06" db="EMBL/GenBank/DDBJ databases">
        <authorList>
            <consortium name="Pathogen Informatics"/>
            <person name="Doyle S."/>
        </authorList>
    </citation>
    <scope>NUCLEOTIDE SEQUENCE [LARGE SCALE GENOMIC DNA]</scope>
    <source>
        <strain evidence="3 5">NCTC11991</strain>
    </source>
</reference>
<keyword evidence="1" id="KW-0732">Signal</keyword>
<evidence type="ECO:0000313" key="4">
    <source>
        <dbReference type="Proteomes" id="UP000054820"/>
    </source>
</evidence>
<evidence type="ECO:0000313" key="5">
    <source>
        <dbReference type="Proteomes" id="UP000255110"/>
    </source>
</evidence>
<protein>
    <submittedName>
        <fullName evidence="3">BNR/Asp-box repeat containing protein</fullName>
    </submittedName>
</protein>
<evidence type="ECO:0000313" key="2">
    <source>
        <dbReference type="EMBL" id="KTD79151.1"/>
    </source>
</evidence>
<dbReference type="Proteomes" id="UP000054820">
    <property type="component" value="Unassembled WGS sequence"/>
</dbReference>
<dbReference type="EMBL" id="LNYZ01000006">
    <property type="protein sequence ID" value="KTD79151.1"/>
    <property type="molecule type" value="Genomic_DNA"/>
</dbReference>
<proteinExistence type="predicted"/>
<dbReference type="STRING" id="460.Lstg_0910"/>
<reference evidence="2 4" key="1">
    <citation type="submission" date="2015-11" db="EMBL/GenBank/DDBJ databases">
        <title>Genomic analysis of 38 Legionella species identifies large and diverse effector repertoires.</title>
        <authorList>
            <person name="Burstein D."/>
            <person name="Amaro F."/>
            <person name="Zusman T."/>
            <person name="Lifshitz Z."/>
            <person name="Cohen O."/>
            <person name="Gilbert J.A."/>
            <person name="Pupko T."/>
            <person name="Shuman H.A."/>
            <person name="Segal G."/>
        </authorList>
    </citation>
    <scope>NUCLEOTIDE SEQUENCE [LARGE SCALE GENOMIC DNA]</scope>
    <source>
        <strain evidence="2 4">SC-18-C9</strain>
    </source>
</reference>
<dbReference type="Gene3D" id="2.120.10.10">
    <property type="match status" value="2"/>
</dbReference>
<accession>A0A378LF81</accession>
<name>A0A378LF81_9GAMM</name>
<sequence>MNNKWIYFLLGSIAFTPTIMHAAPTPKFSILPTTKTTLQISSTSTATVRYQITNNTKIKRTLTFKAIQGVSQGTGGTNPCSSPFTLDSKQSCLLTLVIHGNSISSAGIHSGPEICKTQGPGNNNPDPYLCSQPSTENHLNITLSPSSLIRRLIVGVATINGQNAPIAFTSTDGGNSWSSLIQLSSTLPSTLSDVFCDDSGLNCVSVGRTTSAPSQPLAYNTTDGGNSWSSPILLTAPAGATDARLISVACDSAAVNCVAVGRSRTPTRSFALTYTSMDGGATWSTPVLPTALTGSTTLLGVACSSSGLQCVTVGVNGAKTIAYTSNDGGKDWNAPSTLNTPPSSTPTLSAVSCNSSGLICSAVGNTFDALGNQIPLTYTTADGGLNWSNPILPTPPSTEGSSLSAVSCNDSGLCTAVGTGTLNGILRNLVYTSTDSGNTWSAPILPNIPQGFDANTLNGLFCGGNGTLCTTAGSGTTNAVNIIPYSYSSTDGGNTWSAPLLLPVPSSITIANVSGVSGSK</sequence>
<evidence type="ECO:0000313" key="3">
    <source>
        <dbReference type="EMBL" id="STY22741.1"/>
    </source>
</evidence>
<dbReference type="RefSeq" id="WP_058476490.1">
    <property type="nucleotide sequence ID" value="NZ_CAAAIO010000023.1"/>
</dbReference>